<evidence type="ECO:0000313" key="3">
    <source>
        <dbReference type="Proteomes" id="UP000640485"/>
    </source>
</evidence>
<organism evidence="2 3">
    <name type="scientific">Paracoccus caeni</name>
    <dbReference type="NCBI Taxonomy" id="657651"/>
    <lineage>
        <taxon>Bacteria</taxon>
        <taxon>Pseudomonadati</taxon>
        <taxon>Pseudomonadota</taxon>
        <taxon>Alphaproteobacteria</taxon>
        <taxon>Rhodobacterales</taxon>
        <taxon>Paracoccaceae</taxon>
        <taxon>Paracoccus</taxon>
    </lineage>
</organism>
<proteinExistence type="predicted"/>
<keyword evidence="1" id="KW-0732">Signal</keyword>
<name>A0A934SGG8_9RHOB</name>
<evidence type="ECO:0000313" key="2">
    <source>
        <dbReference type="EMBL" id="MBK4214957.1"/>
    </source>
</evidence>
<sequence length="149" mass="15802">MQESRKAAIVAAMLFGMCQPSLAQEVAETTDQSVQIELNSATDTENGGCLLTMVTTNMMQQALSRAAWQVAIFDSAGVVEALTILDFGAMTSGKTKVAMFELPGRTCADVGRIVVNDVAECQAEDETDLRAACLSGLATQSRTNIDFGL</sequence>
<protein>
    <submittedName>
        <fullName evidence="2">Uncharacterized protein</fullName>
    </submittedName>
</protein>
<feature type="signal peptide" evidence="1">
    <location>
        <begin position="1"/>
        <end position="23"/>
    </location>
</feature>
<keyword evidence="3" id="KW-1185">Reference proteome</keyword>
<feature type="chain" id="PRO_5037113286" evidence="1">
    <location>
        <begin position="24"/>
        <end position="149"/>
    </location>
</feature>
<evidence type="ECO:0000256" key="1">
    <source>
        <dbReference type="SAM" id="SignalP"/>
    </source>
</evidence>
<dbReference type="AlphaFoldDB" id="A0A934SGG8"/>
<comment type="caution">
    <text evidence="2">The sequence shown here is derived from an EMBL/GenBank/DDBJ whole genome shotgun (WGS) entry which is preliminary data.</text>
</comment>
<accession>A0A934SGG8</accession>
<dbReference type="EMBL" id="JAEPRQ010000001">
    <property type="protein sequence ID" value="MBK4214957.1"/>
    <property type="molecule type" value="Genomic_DNA"/>
</dbReference>
<reference evidence="2" key="1">
    <citation type="submission" date="2021-01" db="EMBL/GenBank/DDBJ databases">
        <title>Paracoccus amoyensis sp. nov., isolated from the surface seawater along the coast of Xiamen Island, China.</title>
        <authorList>
            <person name="Lyu L."/>
        </authorList>
    </citation>
    <scope>NUCLEOTIDE SEQUENCE</scope>
    <source>
        <strain evidence="2">MJ17</strain>
    </source>
</reference>
<dbReference type="Proteomes" id="UP000640485">
    <property type="component" value="Unassembled WGS sequence"/>
</dbReference>
<gene>
    <name evidence="2" type="ORF">JJJ17_03345</name>
</gene>
<dbReference type="RefSeq" id="WP_200683759.1">
    <property type="nucleotide sequence ID" value="NZ_JAEPRQ010000001.1"/>
</dbReference>